<proteinExistence type="predicted"/>
<organism evidence="2 3">
    <name type="scientific">Stereocaulon virgatum</name>
    <dbReference type="NCBI Taxonomy" id="373712"/>
    <lineage>
        <taxon>Eukaryota</taxon>
        <taxon>Fungi</taxon>
        <taxon>Dikarya</taxon>
        <taxon>Ascomycota</taxon>
        <taxon>Pezizomycotina</taxon>
        <taxon>Lecanoromycetes</taxon>
        <taxon>OSLEUM clade</taxon>
        <taxon>Lecanoromycetidae</taxon>
        <taxon>Lecanorales</taxon>
        <taxon>Lecanorineae</taxon>
        <taxon>Stereocaulaceae</taxon>
        <taxon>Stereocaulon</taxon>
    </lineage>
</organism>
<keyword evidence="1" id="KW-0472">Membrane</keyword>
<dbReference type="Proteomes" id="UP001590950">
    <property type="component" value="Unassembled WGS sequence"/>
</dbReference>
<comment type="caution">
    <text evidence="2">The sequence shown here is derived from an EMBL/GenBank/DDBJ whole genome shotgun (WGS) entry which is preliminary data.</text>
</comment>
<keyword evidence="1" id="KW-1133">Transmembrane helix</keyword>
<feature type="transmembrane region" description="Helical" evidence="1">
    <location>
        <begin position="12"/>
        <end position="32"/>
    </location>
</feature>
<keyword evidence="3" id="KW-1185">Reference proteome</keyword>
<keyword evidence="1" id="KW-0812">Transmembrane</keyword>
<evidence type="ECO:0000256" key="1">
    <source>
        <dbReference type="SAM" id="Phobius"/>
    </source>
</evidence>
<reference evidence="2 3" key="1">
    <citation type="submission" date="2024-09" db="EMBL/GenBank/DDBJ databases">
        <title>Rethinking Asexuality: The Enigmatic Case of Functional Sexual Genes in Lepraria (Stereocaulaceae).</title>
        <authorList>
            <person name="Doellman M."/>
            <person name="Sun Y."/>
            <person name="Barcenas-Pena A."/>
            <person name="Lumbsch H.T."/>
            <person name="Grewe F."/>
        </authorList>
    </citation>
    <scope>NUCLEOTIDE SEQUENCE [LARGE SCALE GENOMIC DNA]</scope>
    <source>
        <strain evidence="2 3">Mercado 3170</strain>
    </source>
</reference>
<accession>A0ABR4ALC3</accession>
<sequence>MCQDFAAGMPRVYVFWATSLPLSLGVIATIYADTIRRLTPSQVANKSKPVAGDSEQNQDMQYFEVAPGGPPPEERSLGWLRAYANIFGYP</sequence>
<evidence type="ECO:0000313" key="2">
    <source>
        <dbReference type="EMBL" id="KAL2045616.1"/>
    </source>
</evidence>
<name>A0ABR4ALC3_9LECA</name>
<protein>
    <submittedName>
        <fullName evidence="2">Uncharacterized protein</fullName>
    </submittedName>
</protein>
<evidence type="ECO:0000313" key="3">
    <source>
        <dbReference type="Proteomes" id="UP001590950"/>
    </source>
</evidence>
<gene>
    <name evidence="2" type="ORF">N7G274_002044</name>
</gene>
<dbReference type="EMBL" id="JBEFKJ010000006">
    <property type="protein sequence ID" value="KAL2045616.1"/>
    <property type="molecule type" value="Genomic_DNA"/>
</dbReference>